<dbReference type="Proteomes" id="UP000594220">
    <property type="component" value="Unplaced"/>
</dbReference>
<reference evidence="2" key="2">
    <citation type="submission" date="2025-09" db="UniProtKB">
        <authorList>
            <consortium name="Ensembl"/>
        </authorList>
    </citation>
    <scope>IDENTIFICATION</scope>
</reference>
<name>A0A7M4F0J7_CROPO</name>
<sequence>HGAWGHTEGTQLGLHKHTHLEPSSWAECPPLWVQVPRDGISPWAGWGNAGLSGGWPHWGSFIPALVPGGVLSQGGGQLPQVASHLHPPRPRPRPPQWPVRESLQRGGKGSGRVQDP</sequence>
<keyword evidence="3" id="KW-1185">Reference proteome</keyword>
<dbReference type="AlphaFoldDB" id="A0A7M4F0J7"/>
<accession>A0A7M4F0J7</accession>
<feature type="region of interest" description="Disordered" evidence="1">
    <location>
        <begin position="69"/>
        <end position="116"/>
    </location>
</feature>
<organism evidence="2 3">
    <name type="scientific">Crocodylus porosus</name>
    <name type="common">Saltwater crocodile</name>
    <name type="synonym">Estuarine crocodile</name>
    <dbReference type="NCBI Taxonomy" id="8502"/>
    <lineage>
        <taxon>Eukaryota</taxon>
        <taxon>Metazoa</taxon>
        <taxon>Chordata</taxon>
        <taxon>Craniata</taxon>
        <taxon>Vertebrata</taxon>
        <taxon>Euteleostomi</taxon>
        <taxon>Archelosauria</taxon>
        <taxon>Archosauria</taxon>
        <taxon>Crocodylia</taxon>
        <taxon>Longirostres</taxon>
        <taxon>Crocodylidae</taxon>
        <taxon>Crocodylus</taxon>
    </lineage>
</organism>
<evidence type="ECO:0000313" key="3">
    <source>
        <dbReference type="Proteomes" id="UP000594220"/>
    </source>
</evidence>
<proteinExistence type="predicted"/>
<reference evidence="2" key="1">
    <citation type="submission" date="2025-08" db="UniProtKB">
        <authorList>
            <consortium name="Ensembl"/>
        </authorList>
    </citation>
    <scope>IDENTIFICATION</scope>
</reference>
<protein>
    <submittedName>
        <fullName evidence="2">Uncharacterized protein</fullName>
    </submittedName>
</protein>
<evidence type="ECO:0000256" key="1">
    <source>
        <dbReference type="SAM" id="MobiDB-lite"/>
    </source>
</evidence>
<dbReference type="Ensembl" id="ENSCPRT00005020900.1">
    <property type="protein sequence ID" value="ENSCPRP00005017856.1"/>
    <property type="gene ID" value="ENSCPRG00005012452.1"/>
</dbReference>
<evidence type="ECO:0000313" key="2">
    <source>
        <dbReference type="Ensembl" id="ENSCPRP00005017856.1"/>
    </source>
</evidence>